<evidence type="ECO:0000259" key="3">
    <source>
        <dbReference type="SMART" id="SM00530"/>
    </source>
</evidence>
<accession>C8X3H6</accession>
<reference evidence="4 5" key="2">
    <citation type="journal article" date="2010" name="Stand. Genomic Sci.">
        <title>Complete genome sequence of Desulfohalobium retbaense type strain (HR(100)).</title>
        <authorList>
            <person name="Spring S."/>
            <person name="Nolan M."/>
            <person name="Lapidus A."/>
            <person name="Glavina Del Rio T."/>
            <person name="Copeland A."/>
            <person name="Tice H."/>
            <person name="Cheng J.F."/>
            <person name="Lucas S."/>
            <person name="Land M."/>
            <person name="Chen F."/>
            <person name="Bruce D."/>
            <person name="Goodwin L."/>
            <person name="Pitluck S."/>
            <person name="Ivanova N."/>
            <person name="Mavromatis K."/>
            <person name="Mikhailova N."/>
            <person name="Pati A."/>
            <person name="Chen A."/>
            <person name="Palaniappan K."/>
            <person name="Hauser L."/>
            <person name="Chang Y.J."/>
            <person name="Jeffries C.D."/>
            <person name="Munk C."/>
            <person name="Kiss H."/>
            <person name="Chain P."/>
            <person name="Han C."/>
            <person name="Brettin T."/>
            <person name="Detter J.C."/>
            <person name="Schuler E."/>
            <person name="Goker M."/>
            <person name="Rohde M."/>
            <person name="Bristow J."/>
            <person name="Eisen J.A."/>
            <person name="Markowitz V."/>
            <person name="Hugenholtz P."/>
            <person name="Kyrpides N.C."/>
            <person name="Klenk H.P."/>
        </authorList>
    </citation>
    <scope>NUCLEOTIDE SEQUENCE [LARGE SCALE GENOMIC DNA]</scope>
    <source>
        <strain evidence="4 5">DSM 5692</strain>
    </source>
</reference>
<dbReference type="InterPro" id="IPR010982">
    <property type="entry name" value="Lambda_DNA-bd_dom_sf"/>
</dbReference>
<feature type="compositionally biased region" description="Acidic residues" evidence="1">
    <location>
        <begin position="150"/>
        <end position="159"/>
    </location>
</feature>
<dbReference type="SMART" id="SM00530">
    <property type="entry name" value="HTH_XRE"/>
    <property type="match status" value="1"/>
</dbReference>
<dbReference type="InterPro" id="IPR001387">
    <property type="entry name" value="Cro/C1-type_HTH"/>
</dbReference>
<dbReference type="HOGENOM" id="CLU_047530_1_3_7"/>
<dbReference type="Pfam" id="PF13413">
    <property type="entry name" value="HTH_25"/>
    <property type="match status" value="1"/>
</dbReference>
<evidence type="ECO:0000256" key="1">
    <source>
        <dbReference type="SAM" id="MobiDB-lite"/>
    </source>
</evidence>
<dbReference type="Pfam" id="PF13464">
    <property type="entry name" value="RodZ_C"/>
    <property type="match status" value="1"/>
</dbReference>
<feature type="compositionally biased region" description="Low complexity" evidence="1">
    <location>
        <begin position="214"/>
        <end position="239"/>
    </location>
</feature>
<dbReference type="PANTHER" id="PTHR34475:SF1">
    <property type="entry name" value="CYTOSKELETON PROTEIN RODZ"/>
    <property type="match status" value="1"/>
</dbReference>
<keyword evidence="2" id="KW-0472">Membrane</keyword>
<keyword evidence="2" id="KW-1133">Transmembrane helix</keyword>
<dbReference type="KEGG" id="drt:Dret_1689"/>
<dbReference type="Proteomes" id="UP000001052">
    <property type="component" value="Chromosome"/>
</dbReference>
<name>C8X3H6_DESRD</name>
<dbReference type="InterPro" id="IPR050400">
    <property type="entry name" value="Bact_Cytoskel_RodZ"/>
</dbReference>
<dbReference type="EMBL" id="CP001734">
    <property type="protein sequence ID" value="ACV68973.1"/>
    <property type="molecule type" value="Genomic_DNA"/>
</dbReference>
<reference evidence="5" key="1">
    <citation type="submission" date="2009-09" db="EMBL/GenBank/DDBJ databases">
        <title>The complete chromosome of Desulfohalobium retbaense DSM 5692.</title>
        <authorList>
            <consortium name="US DOE Joint Genome Institute (JGI-PGF)"/>
            <person name="Lucas S."/>
            <person name="Copeland A."/>
            <person name="Lapidus A."/>
            <person name="Glavina del Rio T."/>
            <person name="Dalin E."/>
            <person name="Tice H."/>
            <person name="Bruce D."/>
            <person name="Goodwin L."/>
            <person name="Pitluck S."/>
            <person name="Kyrpides N."/>
            <person name="Mavromatis K."/>
            <person name="Ivanova N."/>
            <person name="Mikhailova N."/>
            <person name="Munk A.C."/>
            <person name="Brettin T."/>
            <person name="Detter J.C."/>
            <person name="Han C."/>
            <person name="Tapia R."/>
            <person name="Larimer F."/>
            <person name="Land M."/>
            <person name="Hauser L."/>
            <person name="Markowitz V."/>
            <person name="Cheng J.-F."/>
            <person name="Hugenholtz P."/>
            <person name="Woyke T."/>
            <person name="Wu D."/>
            <person name="Spring S."/>
            <person name="Klenk H.-P."/>
            <person name="Eisen J.A."/>
        </authorList>
    </citation>
    <scope>NUCLEOTIDE SEQUENCE [LARGE SCALE GENOMIC DNA]</scope>
    <source>
        <strain evidence="5">DSM 5692</strain>
    </source>
</reference>
<gene>
    <name evidence="4" type="ordered locus">Dret_1689</name>
</gene>
<dbReference type="STRING" id="485915.Dret_1689"/>
<feature type="transmembrane region" description="Helical" evidence="2">
    <location>
        <begin position="108"/>
        <end position="129"/>
    </location>
</feature>
<proteinExistence type="predicted"/>
<feature type="compositionally biased region" description="Polar residues" evidence="1">
    <location>
        <begin position="248"/>
        <end position="261"/>
    </location>
</feature>
<keyword evidence="2" id="KW-0812">Transmembrane</keyword>
<dbReference type="PANTHER" id="PTHR34475">
    <property type="match status" value="1"/>
</dbReference>
<dbReference type="OrthoDB" id="9797543at2"/>
<dbReference type="CDD" id="cd00093">
    <property type="entry name" value="HTH_XRE"/>
    <property type="match status" value="1"/>
</dbReference>
<evidence type="ECO:0000256" key="2">
    <source>
        <dbReference type="SAM" id="Phobius"/>
    </source>
</evidence>
<organism evidence="4 5">
    <name type="scientific">Desulfohalobium retbaense (strain ATCC 49708 / DSM 5692 / JCM 16813 / HR100)</name>
    <dbReference type="NCBI Taxonomy" id="485915"/>
    <lineage>
        <taxon>Bacteria</taxon>
        <taxon>Pseudomonadati</taxon>
        <taxon>Thermodesulfobacteriota</taxon>
        <taxon>Desulfovibrionia</taxon>
        <taxon>Desulfovibrionales</taxon>
        <taxon>Desulfohalobiaceae</taxon>
        <taxon>Desulfohalobium</taxon>
    </lineage>
</organism>
<sequence length="342" mass="35850">MTLQEIGALLRQERERQNLALSDVVERTKISRSCIQAIEKGDSEGLPHPVYARGFIKNYATLLGLDGAKLAESFDRQYGLEEEGVVLESGDAAAEEVISKPEASRHSALAVGLISLSFFILLGGGWLIYDIYFSSPTVPISEPQPPLGQDESEGLEMESESASAPKPSVPGDGGDSSSSETGAAMDSEPVRAPGNATNASLQPVNSTTSPTNGQTNATPAVATNASSASSSQAQATPTPEVEEPEATSVDTAEQSGQNTAAPSAEVEDKVLQIAASEACWFRAEVDGSTRDVYLRPGETIALHFDESLELRLGNAGGVSLMYNGESVAVDASSGEVKTLRFP</sequence>
<dbReference type="AlphaFoldDB" id="C8X3H6"/>
<dbReference type="GO" id="GO:0003677">
    <property type="term" value="F:DNA binding"/>
    <property type="evidence" value="ECO:0007669"/>
    <property type="project" value="InterPro"/>
</dbReference>
<dbReference type="InterPro" id="IPR025194">
    <property type="entry name" value="RodZ-like_C"/>
</dbReference>
<dbReference type="RefSeq" id="WP_015752116.1">
    <property type="nucleotide sequence ID" value="NC_013223.1"/>
</dbReference>
<feature type="region of interest" description="Disordered" evidence="1">
    <location>
        <begin position="139"/>
        <end position="265"/>
    </location>
</feature>
<keyword evidence="5" id="KW-1185">Reference proteome</keyword>
<protein>
    <submittedName>
        <fullName evidence="4">XRE family transcriptional regulator</fullName>
    </submittedName>
</protein>
<evidence type="ECO:0000313" key="5">
    <source>
        <dbReference type="Proteomes" id="UP000001052"/>
    </source>
</evidence>
<feature type="compositionally biased region" description="Polar residues" evidence="1">
    <location>
        <begin position="195"/>
        <end position="213"/>
    </location>
</feature>
<dbReference type="Gene3D" id="1.10.260.40">
    <property type="entry name" value="lambda repressor-like DNA-binding domains"/>
    <property type="match status" value="1"/>
</dbReference>
<feature type="domain" description="HTH cro/C1-type" evidence="3">
    <location>
        <begin position="9"/>
        <end position="70"/>
    </location>
</feature>
<dbReference type="SUPFAM" id="SSF47413">
    <property type="entry name" value="lambda repressor-like DNA-binding domains"/>
    <property type="match status" value="1"/>
</dbReference>
<dbReference type="eggNOG" id="COG1426">
    <property type="taxonomic scope" value="Bacteria"/>
</dbReference>
<evidence type="ECO:0000313" key="4">
    <source>
        <dbReference type="EMBL" id="ACV68973.1"/>
    </source>
</evidence>